<dbReference type="AlphaFoldDB" id="A0A8H7P8V8"/>
<evidence type="ECO:0000313" key="2">
    <source>
        <dbReference type="Proteomes" id="UP000639403"/>
    </source>
</evidence>
<dbReference type="EMBL" id="JADOXO010000016">
    <property type="protein sequence ID" value="KAF9819660.1"/>
    <property type="molecule type" value="Genomic_DNA"/>
</dbReference>
<gene>
    <name evidence="1" type="ORF">IEO21_01925</name>
</gene>
<sequence length="197" mass="21808">MTFDDSEHYNISSFDAWLDWESLTSFPNGSAYVQLEPNGREFGLSMFRQLRCLNILRVALIDGPGDKSKRCLNLLRQAILCASDITLDALNIEIDGQLKATDGAGMTHSVAGVTGLTFVVYGDPKNTSIPSTPEEVKSAPHRRTYHAPLGWASVKSDSCVFVPRMDAEPDQHIALSLRPTGFTGYIEDRSAYQLDRH</sequence>
<proteinExistence type="predicted"/>
<protein>
    <submittedName>
        <fullName evidence="1">Uncharacterized protein</fullName>
    </submittedName>
</protein>
<name>A0A8H7P8V8_9APHY</name>
<evidence type="ECO:0000313" key="1">
    <source>
        <dbReference type="EMBL" id="KAF9819660.1"/>
    </source>
</evidence>
<reference evidence="1" key="2">
    <citation type="journal article" name="Front. Microbiol.">
        <title>Degradative Capacity of Two Strains of Rhodonia placenta: From Phenotype to Genotype.</title>
        <authorList>
            <person name="Kolle M."/>
            <person name="Horta M.A.C."/>
            <person name="Nowrousian M."/>
            <person name="Ohm R.A."/>
            <person name="Benz J.P."/>
            <person name="Pilgard A."/>
        </authorList>
    </citation>
    <scope>NUCLEOTIDE SEQUENCE</scope>
    <source>
        <strain evidence="1">FPRL280</strain>
    </source>
</reference>
<dbReference type="Proteomes" id="UP000639403">
    <property type="component" value="Unassembled WGS sequence"/>
</dbReference>
<organism evidence="1 2">
    <name type="scientific">Rhodonia placenta</name>
    <dbReference type="NCBI Taxonomy" id="104341"/>
    <lineage>
        <taxon>Eukaryota</taxon>
        <taxon>Fungi</taxon>
        <taxon>Dikarya</taxon>
        <taxon>Basidiomycota</taxon>
        <taxon>Agaricomycotina</taxon>
        <taxon>Agaricomycetes</taxon>
        <taxon>Polyporales</taxon>
        <taxon>Adustoporiaceae</taxon>
        <taxon>Rhodonia</taxon>
    </lineage>
</organism>
<reference evidence="1" key="1">
    <citation type="submission" date="2020-11" db="EMBL/GenBank/DDBJ databases">
        <authorList>
            <person name="Koelle M."/>
            <person name="Horta M.A.C."/>
            <person name="Nowrousian M."/>
            <person name="Ohm R.A."/>
            <person name="Benz P."/>
            <person name="Pilgard A."/>
        </authorList>
    </citation>
    <scope>NUCLEOTIDE SEQUENCE</scope>
    <source>
        <strain evidence="1">FPRL280</strain>
    </source>
</reference>
<comment type="caution">
    <text evidence="1">The sequence shown here is derived from an EMBL/GenBank/DDBJ whole genome shotgun (WGS) entry which is preliminary data.</text>
</comment>
<accession>A0A8H7P8V8</accession>